<keyword evidence="5" id="KW-0966">Cell projection</keyword>
<evidence type="ECO:0000256" key="7">
    <source>
        <dbReference type="ARBA" id="ARBA00034142"/>
    </source>
</evidence>
<evidence type="ECO:0000256" key="1">
    <source>
        <dbReference type="ARBA" id="ARBA00004230"/>
    </source>
</evidence>
<dbReference type="InterPro" id="IPR043597">
    <property type="entry name" value="TPH_dom"/>
</dbReference>
<feature type="domain" description="Trichohyalin-plectin-homology" evidence="10">
    <location>
        <begin position="156"/>
        <end position="514"/>
    </location>
</feature>
<evidence type="ECO:0000256" key="9">
    <source>
        <dbReference type="SAM" id="MobiDB-lite"/>
    </source>
</evidence>
<organism evidence="11 12">
    <name type="scientific">Trichomalopsis sarcophagae</name>
    <dbReference type="NCBI Taxonomy" id="543379"/>
    <lineage>
        <taxon>Eukaryota</taxon>
        <taxon>Metazoa</taxon>
        <taxon>Ecdysozoa</taxon>
        <taxon>Arthropoda</taxon>
        <taxon>Hexapoda</taxon>
        <taxon>Insecta</taxon>
        <taxon>Pterygota</taxon>
        <taxon>Neoptera</taxon>
        <taxon>Endopterygota</taxon>
        <taxon>Hymenoptera</taxon>
        <taxon>Apocrita</taxon>
        <taxon>Proctotrupomorpha</taxon>
        <taxon>Chalcidoidea</taxon>
        <taxon>Pteromalidae</taxon>
        <taxon>Pteromalinae</taxon>
        <taxon>Trichomalopsis</taxon>
    </lineage>
</organism>
<dbReference type="PANTHER" id="PTHR15504">
    <property type="entry name" value="NASOPHARYNGEAL EPITHELIUM SPECIFIC PROTEIN 1"/>
    <property type="match status" value="1"/>
</dbReference>
<dbReference type="Proteomes" id="UP000215335">
    <property type="component" value="Unassembled WGS sequence"/>
</dbReference>
<dbReference type="InterPro" id="IPR033253">
    <property type="entry name" value="CFAP45"/>
</dbReference>
<feature type="coiled-coil region" evidence="8">
    <location>
        <begin position="148"/>
        <end position="292"/>
    </location>
</feature>
<evidence type="ECO:0000313" key="11">
    <source>
        <dbReference type="EMBL" id="OXU26641.1"/>
    </source>
</evidence>
<dbReference type="OrthoDB" id="1902038at2759"/>
<evidence type="ECO:0000259" key="10">
    <source>
        <dbReference type="Pfam" id="PF13868"/>
    </source>
</evidence>
<dbReference type="GO" id="GO:0031514">
    <property type="term" value="C:motile cilium"/>
    <property type="evidence" value="ECO:0007669"/>
    <property type="project" value="UniProtKB-SubCell"/>
</dbReference>
<keyword evidence="4" id="KW-0969">Cilium</keyword>
<accession>A0A232F729</accession>
<reference evidence="11 12" key="1">
    <citation type="journal article" date="2017" name="Curr. Biol.">
        <title>The Evolution of Venom by Co-option of Single-Copy Genes.</title>
        <authorList>
            <person name="Martinson E.O."/>
            <person name="Mrinalini"/>
            <person name="Kelkar Y.D."/>
            <person name="Chang C.H."/>
            <person name="Werren J.H."/>
        </authorList>
    </citation>
    <scope>NUCLEOTIDE SEQUENCE [LARGE SCALE GENOMIC DNA]</scope>
    <source>
        <strain evidence="11 12">Alberta</strain>
        <tissue evidence="11">Whole body</tissue>
    </source>
</reference>
<dbReference type="Pfam" id="PF13868">
    <property type="entry name" value="TPH"/>
    <property type="match status" value="1"/>
</dbReference>
<feature type="region of interest" description="Disordered" evidence="9">
    <location>
        <begin position="334"/>
        <end position="353"/>
    </location>
</feature>
<proteinExistence type="inferred from homology"/>
<sequence>MKSASRSSRSNKFPPGEYSIHTSRECDQLLKNRPIHLKRCTYDGKEVTRVPEKEGYRKLLVPSKEPTVQPKIITSSEFSSLVERSHIPTKEEKEAALAAAEREKERLLRESMARKEAIRQMDLRRSREKQGRMSDVEEESRQRTLHLLQRAKDLKLEQEEEVKRCNKLILETKCRAVRDAQIAEKKLLERQYAAEEQRINKLVEEERIRALRLEEEKERERASRQQNFAQVLKEQILENEEERLLEYERKREESRLLNLKILAQQEAELARMKEKEAEHEKARREFIESNEQLKHFKQMEKEESKIMDMRLVPDLLSSDIFRIQEFHREKAERAAKAAEEKRQENLRREREKDRLAEQALQARQLQAQIDELNAARIQEEVSREWRQREKAEAIKRLENQRKLRSVRDQQINNKMQMQAMEIEREKKEFEKILALQKEALCREEKEREKKRRQALLHRSEILKQVNEKEKEKIVSRQRMFEEGVAINAETDQRKRQLREAMERKCQEMRENKVPNVYINQVKRMIENIK</sequence>
<feature type="compositionally biased region" description="Polar residues" evidence="9">
    <location>
        <begin position="1"/>
        <end position="11"/>
    </location>
</feature>
<comment type="subcellular location">
    <subcellularLocation>
        <location evidence="1">Cell projection</location>
        <location evidence="1">Cilium</location>
        <location evidence="1">Flagellum</location>
    </subcellularLocation>
</comment>
<keyword evidence="3 8" id="KW-0175">Coiled coil</keyword>
<protein>
    <recommendedName>
        <fullName evidence="7">Cilia- and flagella-associated protein 45</fullName>
    </recommendedName>
</protein>
<keyword evidence="2" id="KW-0282">Flagellum</keyword>
<gene>
    <name evidence="11" type="ORF">TSAR_004702</name>
</gene>
<evidence type="ECO:0000256" key="3">
    <source>
        <dbReference type="ARBA" id="ARBA00023054"/>
    </source>
</evidence>
<evidence type="ECO:0000256" key="4">
    <source>
        <dbReference type="ARBA" id="ARBA00023069"/>
    </source>
</evidence>
<feature type="coiled-coil region" evidence="8">
    <location>
        <begin position="90"/>
        <end position="117"/>
    </location>
</feature>
<keyword evidence="12" id="KW-1185">Reference proteome</keyword>
<feature type="region of interest" description="Disordered" evidence="9">
    <location>
        <begin position="1"/>
        <end position="20"/>
    </location>
</feature>
<evidence type="ECO:0000256" key="8">
    <source>
        <dbReference type="SAM" id="Coils"/>
    </source>
</evidence>
<dbReference type="EMBL" id="NNAY01000761">
    <property type="protein sequence ID" value="OXU26641.1"/>
    <property type="molecule type" value="Genomic_DNA"/>
</dbReference>
<evidence type="ECO:0000256" key="6">
    <source>
        <dbReference type="ARBA" id="ARBA00034116"/>
    </source>
</evidence>
<evidence type="ECO:0000256" key="5">
    <source>
        <dbReference type="ARBA" id="ARBA00023273"/>
    </source>
</evidence>
<comment type="similarity">
    <text evidence="6">Belongs to the CFAP45 family.</text>
</comment>
<feature type="coiled-coil region" evidence="8">
    <location>
        <begin position="412"/>
        <end position="439"/>
    </location>
</feature>
<evidence type="ECO:0000313" key="12">
    <source>
        <dbReference type="Proteomes" id="UP000215335"/>
    </source>
</evidence>
<comment type="caution">
    <text evidence="11">The sequence shown here is derived from an EMBL/GenBank/DDBJ whole genome shotgun (WGS) entry which is preliminary data.</text>
</comment>
<dbReference type="AlphaFoldDB" id="A0A232F729"/>
<evidence type="ECO:0000256" key="2">
    <source>
        <dbReference type="ARBA" id="ARBA00022846"/>
    </source>
</evidence>
<dbReference type="PANTHER" id="PTHR15504:SF0">
    <property type="entry name" value="CILIA- AND FLAGELLA-ASSOCIATED PROTEIN 45"/>
    <property type="match status" value="1"/>
</dbReference>
<dbReference type="STRING" id="543379.A0A232F729"/>
<name>A0A232F729_9HYME</name>